<accession>A0A8X7W8P2</accession>
<comment type="caution">
    <text evidence="3">The sequence shown here is derived from an EMBL/GenBank/DDBJ whole genome shotgun (WGS) entry which is preliminary data.</text>
</comment>
<feature type="transmembrane region" description="Helical" evidence="2">
    <location>
        <begin position="57"/>
        <end position="81"/>
    </location>
</feature>
<evidence type="ECO:0000313" key="4">
    <source>
        <dbReference type="Proteomes" id="UP000886595"/>
    </source>
</evidence>
<dbReference type="EMBL" id="JAAMPC010000002">
    <property type="protein sequence ID" value="KAG2324043.1"/>
    <property type="molecule type" value="Genomic_DNA"/>
</dbReference>
<evidence type="ECO:0000313" key="3">
    <source>
        <dbReference type="EMBL" id="KAG2324043.1"/>
    </source>
</evidence>
<evidence type="ECO:0000256" key="1">
    <source>
        <dbReference type="SAM" id="MobiDB-lite"/>
    </source>
</evidence>
<feature type="region of interest" description="Disordered" evidence="1">
    <location>
        <begin position="1"/>
        <end position="32"/>
    </location>
</feature>
<sequence length="89" mass="9869">MKKAEETSGLSSRETTPPGGRMSPNERMKHRSRVKLVSNSCFSLSLSRKLSTKAICFAIRSLIHVIEAVVALIGCSMLNLIESISRWFS</sequence>
<dbReference type="AlphaFoldDB" id="A0A8X7W8P2"/>
<gene>
    <name evidence="3" type="ORF">Bca52824_006771</name>
</gene>
<keyword evidence="4" id="KW-1185">Reference proteome</keyword>
<evidence type="ECO:0000256" key="2">
    <source>
        <dbReference type="SAM" id="Phobius"/>
    </source>
</evidence>
<name>A0A8X7W8P2_BRACI</name>
<reference evidence="3 4" key="1">
    <citation type="submission" date="2020-02" db="EMBL/GenBank/DDBJ databases">
        <authorList>
            <person name="Ma Q."/>
            <person name="Huang Y."/>
            <person name="Song X."/>
            <person name="Pei D."/>
        </authorList>
    </citation>
    <scope>NUCLEOTIDE SEQUENCE [LARGE SCALE GENOMIC DNA]</scope>
    <source>
        <strain evidence="3">Sxm20200214</strain>
        <tissue evidence="3">Leaf</tissue>
    </source>
</reference>
<proteinExistence type="predicted"/>
<keyword evidence="2" id="KW-1133">Transmembrane helix</keyword>
<organism evidence="3 4">
    <name type="scientific">Brassica carinata</name>
    <name type="common">Ethiopian mustard</name>
    <name type="synonym">Abyssinian cabbage</name>
    <dbReference type="NCBI Taxonomy" id="52824"/>
    <lineage>
        <taxon>Eukaryota</taxon>
        <taxon>Viridiplantae</taxon>
        <taxon>Streptophyta</taxon>
        <taxon>Embryophyta</taxon>
        <taxon>Tracheophyta</taxon>
        <taxon>Spermatophyta</taxon>
        <taxon>Magnoliopsida</taxon>
        <taxon>eudicotyledons</taxon>
        <taxon>Gunneridae</taxon>
        <taxon>Pentapetalae</taxon>
        <taxon>rosids</taxon>
        <taxon>malvids</taxon>
        <taxon>Brassicales</taxon>
        <taxon>Brassicaceae</taxon>
        <taxon>Brassiceae</taxon>
        <taxon>Brassica</taxon>
    </lineage>
</organism>
<protein>
    <submittedName>
        <fullName evidence="3">Uncharacterized protein</fullName>
    </submittedName>
</protein>
<keyword evidence="2" id="KW-0472">Membrane</keyword>
<keyword evidence="2" id="KW-0812">Transmembrane</keyword>
<dbReference type="Proteomes" id="UP000886595">
    <property type="component" value="Unassembled WGS sequence"/>
</dbReference>